<dbReference type="InterPro" id="IPR045864">
    <property type="entry name" value="aa-tRNA-synth_II/BPL/LPL"/>
</dbReference>
<accession>A0A5C0UHP1</accession>
<gene>
    <name evidence="7 9" type="primary">aspS</name>
    <name evidence="9" type="ORF">FZC36_01315</name>
</gene>
<dbReference type="PROSITE" id="PS50862">
    <property type="entry name" value="AA_TRNA_LIGASE_II"/>
    <property type="match status" value="1"/>
</dbReference>
<dbReference type="RefSeq" id="WP_148972196.1">
    <property type="nucleotide sequence ID" value="NZ_CP043314.1"/>
</dbReference>
<comment type="subcellular location">
    <subcellularLocation>
        <location evidence="7">Cytoplasm</location>
    </subcellularLocation>
</comment>
<dbReference type="AlphaFoldDB" id="A0A5C0UHP1"/>
<dbReference type="PANTHER" id="PTHR22594:SF5">
    <property type="entry name" value="ASPARTATE--TRNA LIGASE, MITOCHONDRIAL"/>
    <property type="match status" value="1"/>
</dbReference>
<dbReference type="InterPro" id="IPR012340">
    <property type="entry name" value="NA-bd_OB-fold"/>
</dbReference>
<feature type="site" description="Important for tRNA non-discrimination" evidence="7">
    <location>
        <position position="50"/>
    </location>
</feature>
<keyword evidence="3 7" id="KW-0547">Nucleotide-binding</keyword>
<dbReference type="InterPro" id="IPR004365">
    <property type="entry name" value="NA-bd_OB_tRNA"/>
</dbReference>
<organism evidence="9 10">
    <name type="scientific">Candidatus Nesciobacter abundans</name>
    <dbReference type="NCBI Taxonomy" id="2601668"/>
    <lineage>
        <taxon>Bacteria</taxon>
        <taxon>Pseudomonadati</taxon>
        <taxon>Pseudomonadota</taxon>
        <taxon>Alphaproteobacteria</taxon>
        <taxon>Holosporales</taxon>
        <taxon>Holosporaceae</taxon>
        <taxon>Candidatus Nesciobacter</taxon>
    </lineage>
</organism>
<dbReference type="EMBL" id="CP043314">
    <property type="protein sequence ID" value="QEK39073.1"/>
    <property type="molecule type" value="Genomic_DNA"/>
</dbReference>
<evidence type="ECO:0000256" key="1">
    <source>
        <dbReference type="ARBA" id="ARBA00006303"/>
    </source>
</evidence>
<dbReference type="PANTHER" id="PTHR22594">
    <property type="entry name" value="ASPARTYL/LYSYL-TRNA SYNTHETASE"/>
    <property type="match status" value="1"/>
</dbReference>
<keyword evidence="6 7" id="KW-0030">Aminoacyl-tRNA synthetase</keyword>
<evidence type="ECO:0000256" key="5">
    <source>
        <dbReference type="ARBA" id="ARBA00022917"/>
    </source>
</evidence>
<dbReference type="CDD" id="cd04317">
    <property type="entry name" value="EcAspRS_like_N"/>
    <property type="match status" value="1"/>
</dbReference>
<dbReference type="Proteomes" id="UP000324924">
    <property type="component" value="Chromosome"/>
</dbReference>
<dbReference type="EC" id="6.1.1.23" evidence="7"/>
<proteinExistence type="inferred from homology"/>
<feature type="binding site" evidence="7">
    <location>
        <position position="191"/>
    </location>
    <ligand>
        <name>L-aspartate</name>
        <dbReference type="ChEBI" id="CHEBI:29991"/>
    </ligand>
</feature>
<dbReference type="Gene3D" id="3.30.930.10">
    <property type="entry name" value="Bira Bifunctional Protein, Domain 2"/>
    <property type="match status" value="1"/>
</dbReference>
<feature type="binding site" evidence="7">
    <location>
        <begin position="545"/>
        <end position="548"/>
    </location>
    <ligand>
        <name>ATP</name>
        <dbReference type="ChEBI" id="CHEBI:30616"/>
    </ligand>
</feature>
<comment type="caution">
    <text evidence="7">Lacks conserved residue(s) required for the propagation of feature annotation.</text>
</comment>
<dbReference type="SUPFAM" id="SSF55261">
    <property type="entry name" value="GAD domain-like"/>
    <property type="match status" value="1"/>
</dbReference>
<comment type="subunit">
    <text evidence="7">Homodimer.</text>
</comment>
<dbReference type="OrthoDB" id="9802326at2"/>
<feature type="binding site" evidence="7">
    <location>
        <position position="500"/>
    </location>
    <ligand>
        <name>L-aspartate</name>
        <dbReference type="ChEBI" id="CHEBI:29991"/>
    </ligand>
</feature>
<dbReference type="Gene3D" id="2.40.50.140">
    <property type="entry name" value="Nucleic acid-binding proteins"/>
    <property type="match status" value="1"/>
</dbReference>
<feature type="binding site" evidence="7">
    <location>
        <position position="237"/>
    </location>
    <ligand>
        <name>L-aspartate</name>
        <dbReference type="ChEBI" id="CHEBI:29991"/>
    </ligand>
</feature>
<evidence type="ECO:0000313" key="10">
    <source>
        <dbReference type="Proteomes" id="UP000324924"/>
    </source>
</evidence>
<dbReference type="GO" id="GO:0006422">
    <property type="term" value="P:aspartyl-tRNA aminoacylation"/>
    <property type="evidence" value="ECO:0007669"/>
    <property type="project" value="UniProtKB-UniRule"/>
</dbReference>
<dbReference type="GO" id="GO:0005524">
    <property type="term" value="F:ATP binding"/>
    <property type="evidence" value="ECO:0007669"/>
    <property type="project" value="UniProtKB-UniRule"/>
</dbReference>
<dbReference type="SUPFAM" id="SSF55681">
    <property type="entry name" value="Class II aaRS and biotin synthetases"/>
    <property type="match status" value="1"/>
</dbReference>
<dbReference type="InterPro" id="IPR029351">
    <property type="entry name" value="GAD_dom"/>
</dbReference>
<dbReference type="GO" id="GO:0004815">
    <property type="term" value="F:aspartate-tRNA ligase activity"/>
    <property type="evidence" value="ECO:0007669"/>
    <property type="project" value="UniProtKB-UniRule"/>
</dbReference>
<dbReference type="InterPro" id="IPR047089">
    <property type="entry name" value="Asp-tRNA-ligase_1_N"/>
</dbReference>
<name>A0A5C0UHP1_9PROT</name>
<dbReference type="Pfam" id="PF02938">
    <property type="entry name" value="GAD"/>
    <property type="match status" value="1"/>
</dbReference>
<sequence>MVKSNKSQIDEYISEFNLDYNKRVLSSSMTKDKINKNISISGWLAKKRDHGNMIFIDVRDHKGIIQCIIDKNHEKFEEIEKLNVESVIWINGLATARPKESINEKIDSGYIEIKVDSFVILSKSETLPFALHQEDIGEEIRLKHRYIDLRREDLKNRIILRSNVISEMRSALEEKGFIEIHTPILTSSSPEGARDYLVPSRANKGKFYALPQAPQQFKQLLMVGGFNKYYQVAPCFRDEDSRADRTPGAFYQLDLEMSFVSQEDIFEIMEGLLYRIFSKFRSDVFSSKPPFKRIKYQDSLMLYGTDKPDLRIDLQYLDFTEFFVENTPKIFEQVLQDGGKILCLPVNNLSSKSRKFFDGMNDFARELGAKGLGYICLSPEKKGSMSKFLSDEVCNKIKEKADGAFFLAGKFSEIVKCMDPIIKKISKEMDLIKKDRYEFCWIIDYPMYEMDDNGKWDFSHNPFSMPQGGMSAFDLDPSEIKAYQYDIVCNGIELSSGAIRNHDLDIMYKAFDVAGYTKSEVDEKFSAITEAFKYGAPPHGGSAPGIDRIVMLLSDMQNIREVIPFPLNQSGQDLMMNAPSEIEESQLKDLGLQSIKED</sequence>
<dbReference type="NCBIfam" id="NF001750">
    <property type="entry name" value="PRK00476.1"/>
    <property type="match status" value="1"/>
</dbReference>
<feature type="binding site" evidence="7">
    <location>
        <position position="493"/>
    </location>
    <ligand>
        <name>ATP</name>
        <dbReference type="ChEBI" id="CHEBI:30616"/>
    </ligand>
</feature>
<dbReference type="KEGG" id="nabu:FZC36_01315"/>
<dbReference type="InterPro" id="IPR004524">
    <property type="entry name" value="Asp-tRNA-ligase_1"/>
</dbReference>
<reference evidence="9 10" key="1">
    <citation type="submission" date="2019-08" db="EMBL/GenBank/DDBJ databases">
        <title>Highly reduced genomes of protist endosymbionts show evolutionary convergence.</title>
        <authorList>
            <person name="George E."/>
            <person name="Husnik F."/>
            <person name="Tashyreva D."/>
            <person name="Prokopchuk G."/>
            <person name="Horak A."/>
            <person name="Kwong W.K."/>
            <person name="Lukes J."/>
            <person name="Keeling P.J."/>
        </authorList>
    </citation>
    <scope>NUCLEOTIDE SEQUENCE [LARGE SCALE GENOMIC DNA]</scope>
    <source>
        <strain evidence="9">1604HC</strain>
    </source>
</reference>
<dbReference type="Pfam" id="PF01336">
    <property type="entry name" value="tRNA_anti-codon"/>
    <property type="match status" value="1"/>
</dbReference>
<dbReference type="InterPro" id="IPR004115">
    <property type="entry name" value="GAD-like_sf"/>
</dbReference>
<comment type="similarity">
    <text evidence="1 7">Belongs to the class-II aminoacyl-tRNA synthetase family. Type 1 subfamily.</text>
</comment>
<keyword evidence="4 7" id="KW-0067">ATP-binding</keyword>
<dbReference type="HAMAP" id="MF_00044">
    <property type="entry name" value="Asp_tRNA_synth_type1"/>
    <property type="match status" value="1"/>
</dbReference>
<keyword evidence="2 7" id="KW-0436">Ligase</keyword>
<evidence type="ECO:0000313" key="9">
    <source>
        <dbReference type="EMBL" id="QEK39073.1"/>
    </source>
</evidence>
<evidence type="ECO:0000256" key="3">
    <source>
        <dbReference type="ARBA" id="ARBA00022741"/>
    </source>
</evidence>
<evidence type="ECO:0000256" key="6">
    <source>
        <dbReference type="ARBA" id="ARBA00023146"/>
    </source>
</evidence>
<dbReference type="Gene3D" id="3.30.1360.30">
    <property type="entry name" value="GAD-like domain"/>
    <property type="match status" value="1"/>
</dbReference>
<feature type="region of interest" description="Aspartate" evidence="7">
    <location>
        <begin position="215"/>
        <end position="218"/>
    </location>
</feature>
<dbReference type="GO" id="GO:0005737">
    <property type="term" value="C:cytoplasm"/>
    <property type="evidence" value="ECO:0007669"/>
    <property type="project" value="UniProtKB-SubCell"/>
</dbReference>
<evidence type="ECO:0000256" key="7">
    <source>
        <dbReference type="HAMAP-Rule" id="MF_00044"/>
    </source>
</evidence>
<feature type="domain" description="Aminoacyl-transfer RNA synthetases class-II family profile" evidence="8">
    <location>
        <begin position="160"/>
        <end position="564"/>
    </location>
</feature>
<feature type="binding site" evidence="7">
    <location>
        <position position="460"/>
    </location>
    <ligand>
        <name>L-aspartate</name>
        <dbReference type="ChEBI" id="CHEBI:29991"/>
    </ligand>
</feature>
<dbReference type="InterPro" id="IPR006195">
    <property type="entry name" value="aa-tRNA-synth_II"/>
</dbReference>
<keyword evidence="10" id="KW-1185">Reference proteome</keyword>
<evidence type="ECO:0000259" key="8">
    <source>
        <dbReference type="PROSITE" id="PS50862"/>
    </source>
</evidence>
<dbReference type="SUPFAM" id="SSF50249">
    <property type="entry name" value="Nucleic acid-binding proteins"/>
    <property type="match status" value="1"/>
</dbReference>
<keyword evidence="7" id="KW-0963">Cytoplasm</keyword>
<keyword evidence="5 7" id="KW-0648">Protein biosynthesis</keyword>
<dbReference type="InterPro" id="IPR004364">
    <property type="entry name" value="Aa-tRNA-synt_II"/>
</dbReference>
<comment type="function">
    <text evidence="7">Aspartyl-tRNA synthetase with relaxed tRNA specificity since it is able to aspartylate not only its cognate tRNA(Asp) but also tRNA(Asn). Reaction proceeds in two steps: L-aspartate is first activated by ATP to form Asp-AMP and then transferred to the acceptor end of tRNA(Asp/Asn).</text>
</comment>
<dbReference type="NCBIfam" id="TIGR00459">
    <property type="entry name" value="aspS_bact"/>
    <property type="match status" value="1"/>
</dbReference>
<feature type="binding site" evidence="7">
    <location>
        <begin position="237"/>
        <end position="239"/>
    </location>
    <ligand>
        <name>ATP</name>
        <dbReference type="ChEBI" id="CHEBI:30616"/>
    </ligand>
</feature>
<protein>
    <recommendedName>
        <fullName evidence="7">Aspartate--tRNA(Asp/Asn) ligase</fullName>
        <ecNumber evidence="7">6.1.1.23</ecNumber>
    </recommendedName>
    <alternativeName>
        <fullName evidence="7">Aspartyl-tRNA synthetase</fullName>
        <shortName evidence="7">AspRS</shortName>
    </alternativeName>
    <alternativeName>
        <fullName evidence="7">Non-discriminating aspartyl-tRNA synthetase</fullName>
        <shortName evidence="7">ND-AspRS</shortName>
    </alternativeName>
</protein>
<dbReference type="PRINTS" id="PR01042">
    <property type="entry name" value="TRNASYNTHASP"/>
</dbReference>
<comment type="catalytic activity">
    <reaction evidence="7">
        <text>tRNA(Asx) + L-aspartate + ATP = L-aspartyl-tRNA(Asx) + AMP + diphosphate</text>
        <dbReference type="Rhea" id="RHEA:18349"/>
        <dbReference type="Rhea" id="RHEA-COMP:9710"/>
        <dbReference type="Rhea" id="RHEA-COMP:9711"/>
        <dbReference type="ChEBI" id="CHEBI:29991"/>
        <dbReference type="ChEBI" id="CHEBI:30616"/>
        <dbReference type="ChEBI" id="CHEBI:33019"/>
        <dbReference type="ChEBI" id="CHEBI:78442"/>
        <dbReference type="ChEBI" id="CHEBI:78516"/>
        <dbReference type="ChEBI" id="CHEBI:456215"/>
        <dbReference type="EC" id="6.1.1.23"/>
    </reaction>
</comment>
<dbReference type="GO" id="GO:0050560">
    <property type="term" value="F:aspartate-tRNA(Asn) ligase activity"/>
    <property type="evidence" value="ECO:0007669"/>
    <property type="project" value="UniProtKB-EC"/>
</dbReference>
<dbReference type="Pfam" id="PF00152">
    <property type="entry name" value="tRNA-synt_2"/>
    <property type="match status" value="1"/>
</dbReference>
<dbReference type="InterPro" id="IPR002312">
    <property type="entry name" value="Asp/Asn-tRNA-synth_IIb"/>
</dbReference>
<evidence type="ECO:0000256" key="2">
    <source>
        <dbReference type="ARBA" id="ARBA00022598"/>
    </source>
</evidence>
<dbReference type="GO" id="GO:0003676">
    <property type="term" value="F:nucleic acid binding"/>
    <property type="evidence" value="ECO:0007669"/>
    <property type="project" value="InterPro"/>
</dbReference>
<evidence type="ECO:0000256" key="4">
    <source>
        <dbReference type="ARBA" id="ARBA00022840"/>
    </source>
</evidence>